<reference evidence="1 2" key="1">
    <citation type="submission" date="2018-07" db="EMBL/GenBank/DDBJ databases">
        <title>Genomic Encyclopedia of Type Strains, Phase III (KMG-III): the genomes of soil and plant-associated and newly described type strains.</title>
        <authorList>
            <person name="Whitman W."/>
        </authorList>
    </citation>
    <scope>NUCLEOTIDE SEQUENCE [LARGE SCALE GENOMIC DNA]</scope>
    <source>
        <strain evidence="1 2">CECT 8575</strain>
    </source>
</reference>
<accession>A0A368VM27</accession>
<dbReference type="Proteomes" id="UP000253495">
    <property type="component" value="Unassembled WGS sequence"/>
</dbReference>
<dbReference type="EMBL" id="QPJC01000010">
    <property type="protein sequence ID" value="RCW40736.1"/>
    <property type="molecule type" value="Genomic_DNA"/>
</dbReference>
<sequence length="52" mass="5320">MTPAVGDGGQGRDVRSVVDEVGDFQPNRGNTALGRVCTELHIDLAGPDGGVL</sequence>
<dbReference type="AlphaFoldDB" id="A0A368VM27"/>
<gene>
    <name evidence="1" type="ORF">DFQ14_11062</name>
</gene>
<organism evidence="1 2">
    <name type="scientific">Halopolyspora algeriensis</name>
    <dbReference type="NCBI Taxonomy" id="1500506"/>
    <lineage>
        <taxon>Bacteria</taxon>
        <taxon>Bacillati</taxon>
        <taxon>Actinomycetota</taxon>
        <taxon>Actinomycetes</taxon>
        <taxon>Actinomycetes incertae sedis</taxon>
        <taxon>Halopolyspora</taxon>
    </lineage>
</organism>
<evidence type="ECO:0000313" key="2">
    <source>
        <dbReference type="Proteomes" id="UP000253495"/>
    </source>
</evidence>
<protein>
    <submittedName>
        <fullName evidence="1">Uncharacterized protein</fullName>
    </submittedName>
</protein>
<comment type="caution">
    <text evidence="1">The sequence shown here is derived from an EMBL/GenBank/DDBJ whole genome shotgun (WGS) entry which is preliminary data.</text>
</comment>
<keyword evidence="2" id="KW-1185">Reference proteome</keyword>
<evidence type="ECO:0000313" key="1">
    <source>
        <dbReference type="EMBL" id="RCW40736.1"/>
    </source>
</evidence>
<name>A0A368VM27_9ACTN</name>
<proteinExistence type="predicted"/>